<protein>
    <submittedName>
        <fullName evidence="2">Uncharacterized protein</fullName>
    </submittedName>
</protein>
<feature type="region of interest" description="Disordered" evidence="1">
    <location>
        <begin position="292"/>
        <end position="336"/>
    </location>
</feature>
<feature type="compositionally biased region" description="Low complexity" evidence="1">
    <location>
        <begin position="305"/>
        <end position="316"/>
    </location>
</feature>
<feature type="region of interest" description="Disordered" evidence="1">
    <location>
        <begin position="536"/>
        <end position="584"/>
    </location>
</feature>
<feature type="compositionally biased region" description="Low complexity" evidence="1">
    <location>
        <begin position="557"/>
        <end position="570"/>
    </location>
</feature>
<name>A0A9W6BM47_9CHLO</name>
<evidence type="ECO:0000256" key="1">
    <source>
        <dbReference type="SAM" id="MobiDB-lite"/>
    </source>
</evidence>
<feature type="region of interest" description="Disordered" evidence="1">
    <location>
        <begin position="152"/>
        <end position="177"/>
    </location>
</feature>
<feature type="region of interest" description="Disordered" evidence="1">
    <location>
        <begin position="54"/>
        <end position="73"/>
    </location>
</feature>
<dbReference type="Proteomes" id="UP001165080">
    <property type="component" value="Unassembled WGS sequence"/>
</dbReference>
<reference evidence="2 3" key="1">
    <citation type="journal article" date="2023" name="Commun. Biol.">
        <title>Reorganization of the ancestral sex-determining regions during the evolution of trioecy in Pleodorina starrii.</title>
        <authorList>
            <person name="Takahashi K."/>
            <person name="Suzuki S."/>
            <person name="Kawai-Toyooka H."/>
            <person name="Yamamoto K."/>
            <person name="Hamaji T."/>
            <person name="Ootsuki R."/>
            <person name="Yamaguchi H."/>
            <person name="Kawachi M."/>
            <person name="Higashiyama T."/>
            <person name="Nozaki H."/>
        </authorList>
    </citation>
    <scope>NUCLEOTIDE SEQUENCE [LARGE SCALE GENOMIC DNA]</scope>
    <source>
        <strain evidence="2 3">NIES-4479</strain>
    </source>
</reference>
<feature type="region of interest" description="Disordered" evidence="1">
    <location>
        <begin position="477"/>
        <end position="508"/>
    </location>
</feature>
<feature type="region of interest" description="Disordered" evidence="1">
    <location>
        <begin position="402"/>
        <end position="423"/>
    </location>
</feature>
<feature type="compositionally biased region" description="Polar residues" evidence="1">
    <location>
        <begin position="1"/>
        <end position="10"/>
    </location>
</feature>
<dbReference type="AlphaFoldDB" id="A0A9W6BM47"/>
<feature type="region of interest" description="Disordered" evidence="1">
    <location>
        <begin position="1"/>
        <end position="34"/>
    </location>
</feature>
<accession>A0A9W6BM47</accession>
<evidence type="ECO:0000313" key="2">
    <source>
        <dbReference type="EMBL" id="GLC54428.1"/>
    </source>
</evidence>
<dbReference type="EMBL" id="BRXU01000010">
    <property type="protein sequence ID" value="GLC54428.1"/>
    <property type="molecule type" value="Genomic_DNA"/>
</dbReference>
<organism evidence="2 3">
    <name type="scientific">Pleodorina starrii</name>
    <dbReference type="NCBI Taxonomy" id="330485"/>
    <lineage>
        <taxon>Eukaryota</taxon>
        <taxon>Viridiplantae</taxon>
        <taxon>Chlorophyta</taxon>
        <taxon>core chlorophytes</taxon>
        <taxon>Chlorophyceae</taxon>
        <taxon>CS clade</taxon>
        <taxon>Chlamydomonadales</taxon>
        <taxon>Volvocaceae</taxon>
        <taxon>Pleodorina</taxon>
    </lineage>
</organism>
<sequence>MAYRTTSSSPGPNPLTPPSAIRPSPKLGSGRKPVQYQPRGLALLRHTAAASVSGSAAWPGMSPSRSDVVATPDPGMARKINEVMLAEDILAELMARAVELAESAFATEFGELADGFVAEYDLANIKLEPLARRQLRDWYAAELQRASPGIAGTDVLEQRARAGDGPESKELPPLMQRRPGVPQLTVLWDLESLKPFIQQHAGSADGADSAPEQQQRPRGSRASRLTAAGLSGGASSPDLVRALDQLCRTLQRYGTVHAVHLFLRESTLSKAPVLRRQVEQLRTWVAFREDEASEGLKGDGATNQARRAASASDSSSGQRLNSPVGSAAGTGGGRRPAVRLLQGEDVHDCPMCRSAHPTRLHLLRHFAAAHQRPLMAATAADPRTHIMWTRGRAVGLPVEAPSGLRDGAAVDEGATPQGESTAERMMVSPEEFVYSRELLMRGRHLDELLASGPVAVHAGAAGTAAAVASASSSASAVSARMHSQQPSPAGRAGGTGNIGNTGSDGTLSRRGLHLHMVPAGQPAEAAAEALRQVAEALAQEQQASSLPPPAGGGSGRSSGQQSGGRAAQQGRGRKGGRNGRGEEEAPDAAIACVCVVSDAEGLDQICADLQQQDMLTMAVTRVTRVPSADASLRWWAVQGGEYRLATVRPR</sequence>
<evidence type="ECO:0000313" key="3">
    <source>
        <dbReference type="Proteomes" id="UP001165080"/>
    </source>
</evidence>
<feature type="region of interest" description="Disordered" evidence="1">
    <location>
        <begin position="199"/>
        <end position="234"/>
    </location>
</feature>
<feature type="compositionally biased region" description="Basic and acidic residues" evidence="1">
    <location>
        <begin position="156"/>
        <end position="170"/>
    </location>
</feature>
<proteinExistence type="predicted"/>
<gene>
    <name evidence="2" type="primary">PLEST005079</name>
    <name evidence="2" type="ORF">PLESTB_000862700</name>
</gene>
<keyword evidence="3" id="KW-1185">Reference proteome</keyword>
<comment type="caution">
    <text evidence="2">The sequence shown here is derived from an EMBL/GenBank/DDBJ whole genome shotgun (WGS) entry which is preliminary data.</text>
</comment>